<evidence type="ECO:0000256" key="3">
    <source>
        <dbReference type="ARBA" id="ARBA00022475"/>
    </source>
</evidence>
<keyword evidence="5" id="KW-1133">Transmembrane helix</keyword>
<evidence type="ECO:0000313" key="9">
    <source>
        <dbReference type="Proteomes" id="UP000315636"/>
    </source>
</evidence>
<dbReference type="GO" id="GO:0005886">
    <property type="term" value="C:plasma membrane"/>
    <property type="evidence" value="ECO:0007669"/>
    <property type="project" value="UniProtKB-SubCell"/>
</dbReference>
<reference evidence="8 9" key="1">
    <citation type="submission" date="2017-05" db="EMBL/GenBank/DDBJ databases">
        <authorList>
            <person name="Varghese N."/>
            <person name="Submissions S."/>
        </authorList>
    </citation>
    <scope>NUCLEOTIDE SEQUENCE [LARGE SCALE GENOMIC DNA]</scope>
    <source>
        <strain evidence="8 9">DSM 45474</strain>
    </source>
</reference>
<comment type="subcellular location">
    <subcellularLocation>
        <location evidence="1">Cell membrane</location>
        <topology evidence="1">Multi-pass membrane protein</topology>
    </subcellularLocation>
</comment>
<protein>
    <recommendedName>
        <fullName evidence="7">YetF C-terminal domain-containing protein</fullName>
    </recommendedName>
</protein>
<evidence type="ECO:0000256" key="4">
    <source>
        <dbReference type="ARBA" id="ARBA00022692"/>
    </source>
</evidence>
<dbReference type="EMBL" id="FXTI01000013">
    <property type="protein sequence ID" value="SMO91546.1"/>
    <property type="molecule type" value="Genomic_DNA"/>
</dbReference>
<evidence type="ECO:0000259" key="7">
    <source>
        <dbReference type="Pfam" id="PF04239"/>
    </source>
</evidence>
<organism evidence="8 9">
    <name type="scientific">Melghirimyces algeriensis</name>
    <dbReference type="NCBI Taxonomy" id="910412"/>
    <lineage>
        <taxon>Bacteria</taxon>
        <taxon>Bacillati</taxon>
        <taxon>Bacillota</taxon>
        <taxon>Bacilli</taxon>
        <taxon>Bacillales</taxon>
        <taxon>Thermoactinomycetaceae</taxon>
        <taxon>Melghirimyces</taxon>
    </lineage>
</organism>
<keyword evidence="3" id="KW-1003">Cell membrane</keyword>
<evidence type="ECO:0000313" key="8">
    <source>
        <dbReference type="EMBL" id="SMO91546.1"/>
    </source>
</evidence>
<feature type="domain" description="YetF C-terminal" evidence="7">
    <location>
        <begin position="1"/>
        <end position="102"/>
    </location>
</feature>
<keyword evidence="9" id="KW-1185">Reference proteome</keyword>
<dbReference type="RefSeq" id="WP_342778408.1">
    <property type="nucleotide sequence ID" value="NZ_FXTI01000013.1"/>
</dbReference>
<evidence type="ECO:0000256" key="2">
    <source>
        <dbReference type="ARBA" id="ARBA00006448"/>
    </source>
</evidence>
<dbReference type="PANTHER" id="PTHR34582">
    <property type="entry name" value="UPF0702 TRANSMEMBRANE PROTEIN YCAP"/>
    <property type="match status" value="1"/>
</dbReference>
<dbReference type="Gene3D" id="3.30.240.20">
    <property type="entry name" value="bsu07140 like domains"/>
    <property type="match status" value="2"/>
</dbReference>
<dbReference type="InterPro" id="IPR007353">
    <property type="entry name" value="DUF421"/>
</dbReference>
<keyword evidence="6" id="KW-0472">Membrane</keyword>
<dbReference type="AlphaFoldDB" id="A0A521F633"/>
<gene>
    <name evidence="8" type="ORF">SAMN06264849_11328</name>
</gene>
<dbReference type="Pfam" id="PF04239">
    <property type="entry name" value="DUF421"/>
    <property type="match status" value="1"/>
</dbReference>
<accession>A0A521F633</accession>
<keyword evidence="4" id="KW-0812">Transmembrane</keyword>
<sequence length="115" mass="13345">MNLNQLQSLLRQKNVFSIREVAYAILEADGTLTVLKKWNDSPPTRSDLKLTPQPVHLPVTLIIDGKIQRDNLSEIGWTEDRLRKELKTWGVQQAIEVFFAEWMERDGLYVIPMKP</sequence>
<dbReference type="PANTHER" id="PTHR34582:SF5">
    <property type="entry name" value="UPF0702 TRANSMEMBRANE PROTEIN YETF"/>
    <property type="match status" value="1"/>
</dbReference>
<evidence type="ECO:0000256" key="1">
    <source>
        <dbReference type="ARBA" id="ARBA00004651"/>
    </source>
</evidence>
<evidence type="ECO:0000256" key="5">
    <source>
        <dbReference type="ARBA" id="ARBA00022989"/>
    </source>
</evidence>
<proteinExistence type="inferred from homology"/>
<dbReference type="InterPro" id="IPR023090">
    <property type="entry name" value="UPF0702_alpha/beta_dom_sf"/>
</dbReference>
<name>A0A521F633_9BACL</name>
<dbReference type="Proteomes" id="UP000315636">
    <property type="component" value="Unassembled WGS sequence"/>
</dbReference>
<evidence type="ECO:0000256" key="6">
    <source>
        <dbReference type="ARBA" id="ARBA00023136"/>
    </source>
</evidence>
<comment type="similarity">
    <text evidence="2">Belongs to the UPF0702 family.</text>
</comment>